<feature type="domain" description="DUF4116" evidence="1">
    <location>
        <begin position="324"/>
        <end position="371"/>
    </location>
</feature>
<comment type="caution">
    <text evidence="2">The sequence shown here is derived from an EMBL/GenBank/DDBJ whole genome shotgun (WGS) entry which is preliminary data.</text>
</comment>
<organism evidence="2 3">
    <name type="scientific">Seminavis robusta</name>
    <dbReference type="NCBI Taxonomy" id="568900"/>
    <lineage>
        <taxon>Eukaryota</taxon>
        <taxon>Sar</taxon>
        <taxon>Stramenopiles</taxon>
        <taxon>Ochrophyta</taxon>
        <taxon>Bacillariophyta</taxon>
        <taxon>Bacillariophyceae</taxon>
        <taxon>Bacillariophycidae</taxon>
        <taxon>Naviculales</taxon>
        <taxon>Naviculaceae</taxon>
        <taxon>Seminavis</taxon>
    </lineage>
</organism>
<sequence>MAEITEEQMEQFEEELRTKGFRAYRDKPLEFKNNPKFAVIAAEHGIWRSLTPEMKNNKEVARMAVMIDSNVLKSVSRELRDDRDILVTAAEFSLAYGVFEYASDRLQKDKAVLTAAAKREDNIFLDYIPAEYLDDEEFVLGLLRNATRSNGMHYISERLRSDREFMLKAVKANCQVLTCASKELKDDEEIVTEALKRDERRGYSGGLLYCVSKRLQDSIPVVLEALKTNSRALESASERLKSHKPTVLFAVTHGWDNLWKASASLKDDYDVVLAAVTSKRGYGHNDALRCASPRLRDFEDIVRASTIREPSSLAHASDRLKDKKDMLLEVLVFSGDALQHASTRLQNDKVVVLRAVQKSGKALRWASETLKDDRDVVLTALMQDCLSLEFASDRLKATKEVVMVALATWNARRIECLRHLPDALFDDAEIMLIAMAKIHGEGDWEEWPMSRVHEVGTVSSRLLTDRDFLLDAVTICGHDALNKLTDKELREDPVFVKIATERELGLERKAAEWEASRRKQKKIRVFCEDREAALDLIREDASNLKRVGWELRNDDEFLLEAFAIDGLALEHSCQLGGKKDIVAIKQNGKALLWASEYTLDDKELVLEGLGSIDRNQEVVRKIVDRLPTRLRTDRDAFCAAMRKYEVPNDPQTLYDDEEFIMDCLRTGFDVFSFASQRLKNEMSVVVAAVEVSPKNISHVPLELLMSSDFLNRLAAAVQFHDHLKRLGKDKLVYAGEDFSTLLCRNAWVDVLAKCSSVAPSQMAASALFYFLSQNPALCF</sequence>
<accession>A0A9N8EV10</accession>
<proteinExistence type="predicted"/>
<keyword evidence="3" id="KW-1185">Reference proteome</keyword>
<dbReference type="AlphaFoldDB" id="A0A9N8EV10"/>
<dbReference type="Pfam" id="PF13475">
    <property type="entry name" value="DUF4116"/>
    <property type="match status" value="4"/>
</dbReference>
<evidence type="ECO:0000313" key="2">
    <source>
        <dbReference type="EMBL" id="CAB9527223.1"/>
    </source>
</evidence>
<gene>
    <name evidence="2" type="ORF">SEMRO_1959_G307980.1</name>
</gene>
<evidence type="ECO:0000313" key="3">
    <source>
        <dbReference type="Proteomes" id="UP001153069"/>
    </source>
</evidence>
<name>A0A9N8EV10_9STRA</name>
<feature type="domain" description="DUF4116" evidence="1">
    <location>
        <begin position="373"/>
        <end position="407"/>
    </location>
</feature>
<evidence type="ECO:0000259" key="1">
    <source>
        <dbReference type="Pfam" id="PF13475"/>
    </source>
</evidence>
<dbReference type="EMBL" id="CAICTM010001957">
    <property type="protein sequence ID" value="CAB9527223.1"/>
    <property type="molecule type" value="Genomic_DNA"/>
</dbReference>
<feature type="domain" description="DUF4116" evidence="1">
    <location>
        <begin position="162"/>
        <end position="198"/>
    </location>
</feature>
<protein>
    <recommendedName>
        <fullName evidence="1">DUF4116 domain-containing protein</fullName>
    </recommendedName>
</protein>
<dbReference type="Proteomes" id="UP001153069">
    <property type="component" value="Unassembled WGS sequence"/>
</dbReference>
<reference evidence="2" key="1">
    <citation type="submission" date="2020-06" db="EMBL/GenBank/DDBJ databases">
        <authorList>
            <consortium name="Plant Systems Biology data submission"/>
        </authorList>
    </citation>
    <scope>NUCLEOTIDE SEQUENCE</scope>
    <source>
        <strain evidence="2">D6</strain>
    </source>
</reference>
<dbReference type="OrthoDB" id="206348at2759"/>
<dbReference type="InterPro" id="IPR025197">
    <property type="entry name" value="DUF4116"/>
</dbReference>
<feature type="domain" description="DUF4116" evidence="1">
    <location>
        <begin position="656"/>
        <end position="703"/>
    </location>
</feature>